<gene>
    <name evidence="2" type="ORF">BJ554DRAFT_7232</name>
</gene>
<protein>
    <submittedName>
        <fullName evidence="2">Uncharacterized protein</fullName>
    </submittedName>
</protein>
<feature type="region of interest" description="Disordered" evidence="1">
    <location>
        <begin position="54"/>
        <end position="91"/>
    </location>
</feature>
<organism evidence="2 3">
    <name type="scientific">Olpidium bornovanus</name>
    <dbReference type="NCBI Taxonomy" id="278681"/>
    <lineage>
        <taxon>Eukaryota</taxon>
        <taxon>Fungi</taxon>
        <taxon>Fungi incertae sedis</taxon>
        <taxon>Olpidiomycota</taxon>
        <taxon>Olpidiomycotina</taxon>
        <taxon>Olpidiomycetes</taxon>
        <taxon>Olpidiales</taxon>
        <taxon>Olpidiaceae</taxon>
        <taxon>Olpidium</taxon>
    </lineage>
</organism>
<dbReference type="AlphaFoldDB" id="A0A8H7ZWS9"/>
<feature type="region of interest" description="Disordered" evidence="1">
    <location>
        <begin position="23"/>
        <end position="42"/>
    </location>
</feature>
<evidence type="ECO:0000313" key="2">
    <source>
        <dbReference type="EMBL" id="KAG5460684.1"/>
    </source>
</evidence>
<keyword evidence="3" id="KW-1185">Reference proteome</keyword>
<accession>A0A8H7ZWS9</accession>
<comment type="caution">
    <text evidence="2">The sequence shown here is derived from an EMBL/GenBank/DDBJ whole genome shotgun (WGS) entry which is preliminary data.</text>
</comment>
<dbReference type="EMBL" id="JAEFCI010004859">
    <property type="protein sequence ID" value="KAG5460684.1"/>
    <property type="molecule type" value="Genomic_DNA"/>
</dbReference>
<evidence type="ECO:0000256" key="1">
    <source>
        <dbReference type="SAM" id="MobiDB-lite"/>
    </source>
</evidence>
<proteinExistence type="predicted"/>
<name>A0A8H7ZWS9_9FUNG</name>
<dbReference type="Proteomes" id="UP000673691">
    <property type="component" value="Unassembled WGS sequence"/>
</dbReference>
<sequence>MFAERIWRELGRSLVRYAFEPLDQGYGTTREQPNRSRRSGLLGKLRAPSLEELRSHLQLRQPPVEQLQDGRTERYPPSPSSPRFSTQKYRE</sequence>
<evidence type="ECO:0000313" key="3">
    <source>
        <dbReference type="Proteomes" id="UP000673691"/>
    </source>
</evidence>
<reference evidence="2 3" key="1">
    <citation type="journal article" name="Sci. Rep.">
        <title>Genome-scale phylogenetic analyses confirm Olpidium as the closest living zoosporic fungus to the non-flagellated, terrestrial fungi.</title>
        <authorList>
            <person name="Chang Y."/>
            <person name="Rochon D."/>
            <person name="Sekimoto S."/>
            <person name="Wang Y."/>
            <person name="Chovatia M."/>
            <person name="Sandor L."/>
            <person name="Salamov A."/>
            <person name="Grigoriev I.V."/>
            <person name="Stajich J.E."/>
            <person name="Spatafora J.W."/>
        </authorList>
    </citation>
    <scope>NUCLEOTIDE SEQUENCE [LARGE SCALE GENOMIC DNA]</scope>
    <source>
        <strain evidence="2">S191</strain>
    </source>
</reference>